<proteinExistence type="predicted"/>
<reference evidence="2" key="1">
    <citation type="journal article" date="2021" name="Int. J. Syst. Evol. Microbiol.">
        <title>Actinocatenispora comari sp. nov., an endophytic actinomycete isolated from aerial parts of Comarum salesowianum.</title>
        <authorList>
            <person name="Oyunbileg N."/>
            <person name="Iizaka Y."/>
            <person name="Hamada M."/>
            <person name="Davaapurev B.O."/>
            <person name="Fukumoto A."/>
            <person name="Tsetseg B."/>
            <person name="Kato F."/>
            <person name="Tamura T."/>
            <person name="Batkhuu J."/>
            <person name="Anzai Y."/>
        </authorList>
    </citation>
    <scope>NUCLEOTIDE SEQUENCE [LARGE SCALE GENOMIC DNA]</scope>
    <source>
        <strain evidence="2">NUM-2625</strain>
    </source>
</reference>
<evidence type="ECO:0000313" key="2">
    <source>
        <dbReference type="Proteomes" id="UP000614996"/>
    </source>
</evidence>
<dbReference type="AlphaFoldDB" id="A0A8J4EK65"/>
<dbReference type="EMBL" id="BOPO01000037">
    <property type="protein sequence ID" value="GIL27066.1"/>
    <property type="molecule type" value="Genomic_DNA"/>
</dbReference>
<sequence>MQGKVGNGEGLALVRSWMASVQSARDEVASLGRKLSVAEDDFLDRPADQSRAWLDRLNDNLDHLARKLSAGQ</sequence>
<gene>
    <name evidence="1" type="ORF">NUM_23200</name>
</gene>
<name>A0A8J4EK65_9ACTN</name>
<accession>A0A8J4EK65</accession>
<protein>
    <submittedName>
        <fullName evidence="1">Uncharacterized protein</fullName>
    </submittedName>
</protein>
<comment type="caution">
    <text evidence="1">The sequence shown here is derived from an EMBL/GenBank/DDBJ whole genome shotgun (WGS) entry which is preliminary data.</text>
</comment>
<dbReference type="Proteomes" id="UP000614996">
    <property type="component" value="Unassembled WGS sequence"/>
</dbReference>
<keyword evidence="2" id="KW-1185">Reference proteome</keyword>
<organism evidence="1 2">
    <name type="scientific">Actinocatenispora comari</name>
    <dbReference type="NCBI Taxonomy" id="2807577"/>
    <lineage>
        <taxon>Bacteria</taxon>
        <taxon>Bacillati</taxon>
        <taxon>Actinomycetota</taxon>
        <taxon>Actinomycetes</taxon>
        <taxon>Micromonosporales</taxon>
        <taxon>Micromonosporaceae</taxon>
        <taxon>Actinocatenispora</taxon>
    </lineage>
</organism>
<evidence type="ECO:0000313" key="1">
    <source>
        <dbReference type="EMBL" id="GIL27066.1"/>
    </source>
</evidence>